<name>A0ABQ4YLJ8_9ASTR</name>
<keyword evidence="2" id="KW-1185">Reference proteome</keyword>
<accession>A0ABQ4YLJ8</accession>
<sequence length="170" mass="19411">MFSVRRFDCFPLSKGDDTFWFGSKTVGIGILKVMRESFLRVGVRTYLLGGAIDGSEANGIIRDPNFLTLDENGISYGISTRSDAVWKGSCCLITSLEERQEVWNDCRSYKVRDGSNGNIVVEASALRLDREESDWKESNGNERSWHWRKERQTIHSKDNDVREARISKHA</sequence>
<dbReference type="EMBL" id="BQNB010010545">
    <property type="protein sequence ID" value="GJS78724.1"/>
    <property type="molecule type" value="Genomic_DNA"/>
</dbReference>
<evidence type="ECO:0000313" key="2">
    <source>
        <dbReference type="Proteomes" id="UP001151760"/>
    </source>
</evidence>
<comment type="caution">
    <text evidence="1">The sequence shown here is derived from an EMBL/GenBank/DDBJ whole genome shotgun (WGS) entry which is preliminary data.</text>
</comment>
<proteinExistence type="predicted"/>
<protein>
    <submittedName>
        <fullName evidence="1">Uncharacterized protein</fullName>
    </submittedName>
</protein>
<reference evidence="1" key="2">
    <citation type="submission" date="2022-01" db="EMBL/GenBank/DDBJ databases">
        <authorList>
            <person name="Yamashiro T."/>
            <person name="Shiraishi A."/>
            <person name="Satake H."/>
            <person name="Nakayama K."/>
        </authorList>
    </citation>
    <scope>NUCLEOTIDE SEQUENCE</scope>
</reference>
<reference evidence="1" key="1">
    <citation type="journal article" date="2022" name="Int. J. Mol. Sci.">
        <title>Draft Genome of Tanacetum Coccineum: Genomic Comparison of Closely Related Tanacetum-Family Plants.</title>
        <authorList>
            <person name="Yamashiro T."/>
            <person name="Shiraishi A."/>
            <person name="Nakayama K."/>
            <person name="Satake H."/>
        </authorList>
    </citation>
    <scope>NUCLEOTIDE SEQUENCE</scope>
</reference>
<evidence type="ECO:0000313" key="1">
    <source>
        <dbReference type="EMBL" id="GJS78724.1"/>
    </source>
</evidence>
<dbReference type="Proteomes" id="UP001151760">
    <property type="component" value="Unassembled WGS sequence"/>
</dbReference>
<organism evidence="1 2">
    <name type="scientific">Tanacetum coccineum</name>
    <dbReference type="NCBI Taxonomy" id="301880"/>
    <lineage>
        <taxon>Eukaryota</taxon>
        <taxon>Viridiplantae</taxon>
        <taxon>Streptophyta</taxon>
        <taxon>Embryophyta</taxon>
        <taxon>Tracheophyta</taxon>
        <taxon>Spermatophyta</taxon>
        <taxon>Magnoliopsida</taxon>
        <taxon>eudicotyledons</taxon>
        <taxon>Gunneridae</taxon>
        <taxon>Pentapetalae</taxon>
        <taxon>asterids</taxon>
        <taxon>campanulids</taxon>
        <taxon>Asterales</taxon>
        <taxon>Asteraceae</taxon>
        <taxon>Asteroideae</taxon>
        <taxon>Anthemideae</taxon>
        <taxon>Anthemidinae</taxon>
        <taxon>Tanacetum</taxon>
    </lineage>
</organism>
<gene>
    <name evidence="1" type="ORF">Tco_0728605</name>
</gene>